<dbReference type="WBParaSite" id="ES5_v2.g17905.t1">
    <property type="protein sequence ID" value="ES5_v2.g17905.t1"/>
    <property type="gene ID" value="ES5_v2.g17905"/>
</dbReference>
<evidence type="ECO:0000313" key="2">
    <source>
        <dbReference type="WBParaSite" id="ES5_v2.g17905.t1"/>
    </source>
</evidence>
<accession>A0AC34FKQ7</accession>
<evidence type="ECO:0000313" key="1">
    <source>
        <dbReference type="Proteomes" id="UP000887579"/>
    </source>
</evidence>
<proteinExistence type="predicted"/>
<name>A0AC34FKQ7_9BILA</name>
<reference evidence="2" key="1">
    <citation type="submission" date="2022-11" db="UniProtKB">
        <authorList>
            <consortium name="WormBaseParasite"/>
        </authorList>
    </citation>
    <scope>IDENTIFICATION</scope>
</reference>
<protein>
    <submittedName>
        <fullName evidence="2">Methyltransferase FkbM domain-containing protein</fullName>
    </submittedName>
</protein>
<organism evidence="1 2">
    <name type="scientific">Panagrolaimus sp. ES5</name>
    <dbReference type="NCBI Taxonomy" id="591445"/>
    <lineage>
        <taxon>Eukaryota</taxon>
        <taxon>Metazoa</taxon>
        <taxon>Ecdysozoa</taxon>
        <taxon>Nematoda</taxon>
        <taxon>Chromadorea</taxon>
        <taxon>Rhabditida</taxon>
        <taxon>Tylenchina</taxon>
        <taxon>Panagrolaimomorpha</taxon>
        <taxon>Panagrolaimoidea</taxon>
        <taxon>Panagrolaimidae</taxon>
        <taxon>Panagrolaimus</taxon>
    </lineage>
</organism>
<sequence>MFLTLYFLSSKPYSQNNPQDMLQYKQYSEKSKRILSNALESQKCLESKKISTQILRKVWQNLTNIVEECSGKFFDMLDIQKLINNDEEKHFILPFEPATASCNVITLGIGGDVSSEEKLLKLMPQCNFLGVDSGAKNSKNLYKEKLDGIYIEGLVGAENGTYKASVMVDEKNYKDKILPHFSFKHIISNNFKDNLTDLLFMDIEGDEFALMKDMIDHPHSYPNICQINVEFHDPSKTEINVLNILDKMIKKGPYLIVKTEFVWPFNRMYLINIYDNVCLKKYLLN</sequence>
<dbReference type="Proteomes" id="UP000887579">
    <property type="component" value="Unplaced"/>
</dbReference>